<feature type="region of interest" description="Disordered" evidence="1">
    <location>
        <begin position="238"/>
        <end position="260"/>
    </location>
</feature>
<proteinExistence type="predicted"/>
<feature type="compositionally biased region" description="Polar residues" evidence="1">
    <location>
        <begin position="243"/>
        <end position="260"/>
    </location>
</feature>
<evidence type="ECO:0000256" key="2">
    <source>
        <dbReference type="SAM" id="Phobius"/>
    </source>
</evidence>
<keyword evidence="4" id="KW-1185">Reference proteome</keyword>
<evidence type="ECO:0000313" key="4">
    <source>
        <dbReference type="Proteomes" id="UP001283361"/>
    </source>
</evidence>
<sequence length="260" mass="28684">MTAERSLSNQSVWMVWPGPPELVSKSYKIPEIRAKMELLSFQSSFNDNEDFLVAGEDTTIIQFEVSGNNSVHSYNGNNGPQFYYTTTDMVSHKGCLGFDPGTGSCTKRTGVGDACSCEMKTSNKYWLSYTKTATLDTSRATVYLLWPGTPDLRSDNYTFPEIKASRSFGVTEYIKIFIGVGLVALLATLAGVGIMCYKKYGDAEAINNNAQGLAPAIDRTQMETEHQKETVEKLQEADDEVQNLDTSENTVSSQTYVTSV</sequence>
<evidence type="ECO:0000256" key="1">
    <source>
        <dbReference type="SAM" id="MobiDB-lite"/>
    </source>
</evidence>
<evidence type="ECO:0000313" key="3">
    <source>
        <dbReference type="EMBL" id="KAK3756450.1"/>
    </source>
</evidence>
<dbReference type="EMBL" id="JAWDGP010005513">
    <property type="protein sequence ID" value="KAK3756450.1"/>
    <property type="molecule type" value="Genomic_DNA"/>
</dbReference>
<name>A0AAE1D4G3_9GAST</name>
<keyword evidence="2" id="KW-1133">Transmembrane helix</keyword>
<gene>
    <name evidence="3" type="ORF">RRG08_040355</name>
</gene>
<accession>A0AAE1D4G3</accession>
<dbReference type="AlphaFoldDB" id="A0AAE1D4G3"/>
<reference evidence="3" key="1">
    <citation type="journal article" date="2023" name="G3 (Bethesda)">
        <title>A reference genome for the long-term kleptoplast-retaining sea slug Elysia crispata morphotype clarki.</title>
        <authorList>
            <person name="Eastman K.E."/>
            <person name="Pendleton A.L."/>
            <person name="Shaikh M.A."/>
            <person name="Suttiyut T."/>
            <person name="Ogas R."/>
            <person name="Tomko P."/>
            <person name="Gavelis G."/>
            <person name="Widhalm J.R."/>
            <person name="Wisecaver J.H."/>
        </authorList>
    </citation>
    <scope>NUCLEOTIDE SEQUENCE</scope>
    <source>
        <strain evidence="3">ECLA1</strain>
    </source>
</reference>
<keyword evidence="2" id="KW-0472">Membrane</keyword>
<organism evidence="3 4">
    <name type="scientific">Elysia crispata</name>
    <name type="common">lettuce slug</name>
    <dbReference type="NCBI Taxonomy" id="231223"/>
    <lineage>
        <taxon>Eukaryota</taxon>
        <taxon>Metazoa</taxon>
        <taxon>Spiralia</taxon>
        <taxon>Lophotrochozoa</taxon>
        <taxon>Mollusca</taxon>
        <taxon>Gastropoda</taxon>
        <taxon>Heterobranchia</taxon>
        <taxon>Euthyneura</taxon>
        <taxon>Panpulmonata</taxon>
        <taxon>Sacoglossa</taxon>
        <taxon>Placobranchoidea</taxon>
        <taxon>Plakobranchidae</taxon>
        <taxon>Elysia</taxon>
    </lineage>
</organism>
<comment type="caution">
    <text evidence="3">The sequence shown here is derived from an EMBL/GenBank/DDBJ whole genome shotgun (WGS) entry which is preliminary data.</text>
</comment>
<feature type="transmembrane region" description="Helical" evidence="2">
    <location>
        <begin position="176"/>
        <end position="197"/>
    </location>
</feature>
<keyword evidence="2" id="KW-0812">Transmembrane</keyword>
<dbReference type="Proteomes" id="UP001283361">
    <property type="component" value="Unassembled WGS sequence"/>
</dbReference>
<protein>
    <submittedName>
        <fullName evidence="3">Uncharacterized protein</fullName>
    </submittedName>
</protein>